<dbReference type="Proteomes" id="UP000290289">
    <property type="component" value="Chromosome 1"/>
</dbReference>
<dbReference type="AlphaFoldDB" id="A0A498KNQ1"/>
<dbReference type="EMBL" id="RDQH01000327">
    <property type="protein sequence ID" value="RXI09408.1"/>
    <property type="molecule type" value="Genomic_DNA"/>
</dbReference>
<gene>
    <name evidence="1" type="ORF">DVH24_034025</name>
</gene>
<organism evidence="1 2">
    <name type="scientific">Malus domestica</name>
    <name type="common">Apple</name>
    <name type="synonym">Pyrus malus</name>
    <dbReference type="NCBI Taxonomy" id="3750"/>
    <lineage>
        <taxon>Eukaryota</taxon>
        <taxon>Viridiplantae</taxon>
        <taxon>Streptophyta</taxon>
        <taxon>Embryophyta</taxon>
        <taxon>Tracheophyta</taxon>
        <taxon>Spermatophyta</taxon>
        <taxon>Magnoliopsida</taxon>
        <taxon>eudicotyledons</taxon>
        <taxon>Gunneridae</taxon>
        <taxon>Pentapetalae</taxon>
        <taxon>rosids</taxon>
        <taxon>fabids</taxon>
        <taxon>Rosales</taxon>
        <taxon>Rosaceae</taxon>
        <taxon>Amygdaloideae</taxon>
        <taxon>Maleae</taxon>
        <taxon>Malus</taxon>
    </lineage>
</organism>
<reference evidence="1 2" key="1">
    <citation type="submission" date="2018-10" db="EMBL/GenBank/DDBJ databases">
        <title>A high-quality apple genome assembly.</title>
        <authorList>
            <person name="Hu J."/>
        </authorList>
    </citation>
    <scope>NUCLEOTIDE SEQUENCE [LARGE SCALE GENOMIC DNA]</scope>
    <source>
        <strain evidence="2">cv. HFTH1</strain>
        <tissue evidence="1">Young leaf</tissue>
    </source>
</reference>
<keyword evidence="2" id="KW-1185">Reference proteome</keyword>
<sequence>MGMVLRERISVPKAGITQAVLEKIHDTWRKTELDGGNVGSMDNTRGILKFLGPLEIASSKRQTKIHNIGARLVGVDSLLMLKPRRYGIEHKENFSGGR</sequence>
<evidence type="ECO:0000313" key="2">
    <source>
        <dbReference type="Proteomes" id="UP000290289"/>
    </source>
</evidence>
<comment type="caution">
    <text evidence="1">The sequence shown here is derived from an EMBL/GenBank/DDBJ whole genome shotgun (WGS) entry which is preliminary data.</text>
</comment>
<evidence type="ECO:0000313" key="1">
    <source>
        <dbReference type="EMBL" id="RXI09408.1"/>
    </source>
</evidence>
<dbReference type="STRING" id="3750.A0A498KNQ1"/>
<protein>
    <submittedName>
        <fullName evidence="1">Uncharacterized protein</fullName>
    </submittedName>
</protein>
<proteinExistence type="predicted"/>
<name>A0A498KNQ1_MALDO</name>
<accession>A0A498KNQ1</accession>